<dbReference type="CDD" id="cd00887">
    <property type="entry name" value="MoeA"/>
    <property type="match status" value="1"/>
</dbReference>
<evidence type="ECO:0000313" key="4">
    <source>
        <dbReference type="EMBL" id="SFR88246.1"/>
    </source>
</evidence>
<dbReference type="InterPro" id="IPR038987">
    <property type="entry name" value="MoeA-like"/>
</dbReference>
<gene>
    <name evidence="4" type="ORF">SAMN05216559_0462</name>
</gene>
<dbReference type="Gene3D" id="2.170.190.11">
    <property type="entry name" value="Molybdopterin biosynthesis moea protein, domain 3"/>
    <property type="match status" value="1"/>
</dbReference>
<dbReference type="GO" id="GO:0006777">
    <property type="term" value="P:Mo-molybdopterin cofactor biosynthetic process"/>
    <property type="evidence" value="ECO:0007669"/>
    <property type="project" value="UniProtKB-KW"/>
</dbReference>
<dbReference type="InterPro" id="IPR036425">
    <property type="entry name" value="MoaB/Mog-like_dom_sf"/>
</dbReference>
<dbReference type="FunFam" id="2.170.190.11:FF:000001">
    <property type="entry name" value="Molybdopterin molybdenumtransferase"/>
    <property type="match status" value="1"/>
</dbReference>
<dbReference type="SUPFAM" id="SSF63882">
    <property type="entry name" value="MoeA N-terminal region -like"/>
    <property type="match status" value="1"/>
</dbReference>
<dbReference type="Pfam" id="PF03453">
    <property type="entry name" value="MoeA_N"/>
    <property type="match status" value="1"/>
</dbReference>
<dbReference type="PROSITE" id="PS01079">
    <property type="entry name" value="MOCF_BIOSYNTHESIS_2"/>
    <property type="match status" value="1"/>
</dbReference>
<comment type="pathway">
    <text evidence="1">Cofactor biosynthesis; molybdopterin biosynthesis.</text>
</comment>
<dbReference type="GO" id="GO:0005737">
    <property type="term" value="C:cytoplasm"/>
    <property type="evidence" value="ECO:0007669"/>
    <property type="project" value="TreeGrafter"/>
</dbReference>
<dbReference type="AlphaFoldDB" id="A0A1I6KAL0"/>
<feature type="domain" description="MoaB/Mog" evidence="3">
    <location>
        <begin position="188"/>
        <end position="327"/>
    </location>
</feature>
<sequence>MSDRTEFLTLADPDAVRETIAQFDLGGDTETVPLAEAQGLVLAERVDADLAVPGFDRASMDGYAVRATDTVGASEAAPTVLEIVDEVHAGEEPDADVDPMTAVEVSTGAVMPAGADAVVMVERTSRRESDVAIRTTVTPGDHVMPAGDDVAPGERALGPGTVVTNREIGLLAALGRETVAVRDRPRVAVVSTGDELVSLGDDLHPERGEIYDVNGQSIAAAVRDAGGEPAVYPTVGDDTAEMKRVLREAAADCDLVTTSGATSAGAVDVLSEVIADGGEQLHHGVAIKPGKPTLVARLDGAPFVGLPGYPVSALSVFRTLVAPAIREAAGRPPLERPERRAELSEDVHYDEGRHRLLPVGLVTDGAGGTLAYPVDKGSGATTTLTNADGIVEMAAETSLLEAGTAVTVALFGTDVRPPRLFGVGEADPALWDLLDGVPRTRFLAVGSAEGDRRLADGVPDVAVVTGDDEGAAGTPLGGWTREWGIVVAPDTAAAAGIDGLAALVDGDWRFVNQGRSGLRDAFDAALDDLAAERDATRGELVNAIDGAQRTAPGHEGPARRVAAGDADAGLALRATAEELDMGFVSLGHQSVEVRVNPDRVDKPGVADLRAALADAPATVGDVPGVSWDG</sequence>
<dbReference type="InterPro" id="IPR005110">
    <property type="entry name" value="MoeA_linker/N"/>
</dbReference>
<keyword evidence="2" id="KW-0501">Molybdenum cofactor biosynthesis</keyword>
<dbReference type="Pfam" id="PF12727">
    <property type="entry name" value="PBP_like"/>
    <property type="match status" value="1"/>
</dbReference>
<dbReference type="InterPro" id="IPR005111">
    <property type="entry name" value="MoeA_C_domain_IV"/>
</dbReference>
<evidence type="ECO:0000256" key="2">
    <source>
        <dbReference type="ARBA" id="ARBA00023150"/>
    </source>
</evidence>
<dbReference type="Pfam" id="PF00994">
    <property type="entry name" value="MoCF_biosynth"/>
    <property type="match status" value="1"/>
</dbReference>
<dbReference type="InterPro" id="IPR036135">
    <property type="entry name" value="MoeA_linker/N_sf"/>
</dbReference>
<dbReference type="InterPro" id="IPR008284">
    <property type="entry name" value="MoCF_biosynth_CS"/>
</dbReference>
<dbReference type="InterPro" id="IPR036688">
    <property type="entry name" value="MoeA_C_domain_IV_sf"/>
</dbReference>
<dbReference type="InterPro" id="IPR024370">
    <property type="entry name" value="PBP_domain"/>
</dbReference>
<dbReference type="SUPFAM" id="SSF53218">
    <property type="entry name" value="Molybdenum cofactor biosynthesis proteins"/>
    <property type="match status" value="1"/>
</dbReference>
<dbReference type="PANTHER" id="PTHR10192:SF5">
    <property type="entry name" value="GEPHYRIN"/>
    <property type="match status" value="1"/>
</dbReference>
<dbReference type="OrthoDB" id="31371at2157"/>
<protein>
    <submittedName>
        <fullName evidence="4">Molybdopterin molybdochelatase</fullName>
    </submittedName>
</protein>
<accession>A0A1I6KAL0</accession>
<dbReference type="RefSeq" id="WP_089813489.1">
    <property type="nucleotide sequence ID" value="NZ_FOZK01000001.1"/>
</dbReference>
<reference evidence="4 5" key="1">
    <citation type="submission" date="2016-10" db="EMBL/GenBank/DDBJ databases">
        <authorList>
            <person name="de Groot N.N."/>
        </authorList>
    </citation>
    <scope>NUCLEOTIDE SEQUENCE [LARGE SCALE GENOMIC DNA]</scope>
    <source>
        <strain evidence="4 5">CGMCC 1.10457</strain>
    </source>
</reference>
<dbReference type="SMART" id="SM00852">
    <property type="entry name" value="MoCF_biosynth"/>
    <property type="match status" value="1"/>
</dbReference>
<dbReference type="Proteomes" id="UP000199062">
    <property type="component" value="Unassembled WGS sequence"/>
</dbReference>
<dbReference type="NCBIfam" id="NF011068">
    <property type="entry name" value="PRK14498.1"/>
    <property type="match status" value="1"/>
</dbReference>
<dbReference type="GO" id="GO:0061599">
    <property type="term" value="F:molybdopterin molybdotransferase activity"/>
    <property type="evidence" value="ECO:0007669"/>
    <property type="project" value="TreeGrafter"/>
</dbReference>
<dbReference type="STRING" id="767519.SAMN05216559_0462"/>
<dbReference type="NCBIfam" id="NF045515">
    <property type="entry name" value="Glp_gephyrin"/>
    <property type="match status" value="1"/>
</dbReference>
<dbReference type="PANTHER" id="PTHR10192">
    <property type="entry name" value="MOLYBDOPTERIN BIOSYNTHESIS PROTEIN"/>
    <property type="match status" value="1"/>
</dbReference>
<evidence type="ECO:0000259" key="3">
    <source>
        <dbReference type="SMART" id="SM00852"/>
    </source>
</evidence>
<dbReference type="EMBL" id="FOZK01000001">
    <property type="protein sequence ID" value="SFR88246.1"/>
    <property type="molecule type" value="Genomic_DNA"/>
</dbReference>
<dbReference type="Gene3D" id="3.90.105.10">
    <property type="entry name" value="Molybdopterin biosynthesis moea protein, domain 2"/>
    <property type="match status" value="1"/>
</dbReference>
<dbReference type="Gene3D" id="2.40.340.10">
    <property type="entry name" value="MoeA, C-terminal, domain IV"/>
    <property type="match status" value="1"/>
</dbReference>
<dbReference type="Pfam" id="PF03454">
    <property type="entry name" value="MoeA_C"/>
    <property type="match status" value="1"/>
</dbReference>
<keyword evidence="5" id="KW-1185">Reference proteome</keyword>
<proteinExistence type="predicted"/>
<name>A0A1I6KAL0_9EURY</name>
<evidence type="ECO:0000256" key="1">
    <source>
        <dbReference type="ARBA" id="ARBA00005046"/>
    </source>
</evidence>
<dbReference type="InterPro" id="IPR001453">
    <property type="entry name" value="MoaB/Mog_dom"/>
</dbReference>
<dbReference type="SUPFAM" id="SSF63867">
    <property type="entry name" value="MoeA C-terminal domain-like"/>
    <property type="match status" value="1"/>
</dbReference>
<organism evidence="4 5">
    <name type="scientific">Halomicrobium zhouii</name>
    <dbReference type="NCBI Taxonomy" id="767519"/>
    <lineage>
        <taxon>Archaea</taxon>
        <taxon>Methanobacteriati</taxon>
        <taxon>Methanobacteriota</taxon>
        <taxon>Stenosarchaea group</taxon>
        <taxon>Halobacteria</taxon>
        <taxon>Halobacteriales</taxon>
        <taxon>Haloarculaceae</taxon>
        <taxon>Halomicrobium</taxon>
    </lineage>
</organism>
<dbReference type="NCBIfam" id="TIGR00177">
    <property type="entry name" value="molyb_syn"/>
    <property type="match status" value="1"/>
</dbReference>
<evidence type="ECO:0000313" key="5">
    <source>
        <dbReference type="Proteomes" id="UP000199062"/>
    </source>
</evidence>
<dbReference type="Gene3D" id="3.40.980.10">
    <property type="entry name" value="MoaB/Mog-like domain"/>
    <property type="match status" value="1"/>
</dbReference>
<dbReference type="UniPathway" id="UPA00344"/>